<dbReference type="PANTHER" id="PTHR32440">
    <property type="entry name" value="PHOSPHATASE DCR2-RELATED-RELATED"/>
    <property type="match status" value="1"/>
</dbReference>
<accession>A0A1T2XMT1</accession>
<dbReference type="RefSeq" id="WP_078496771.1">
    <property type="nucleotide sequence ID" value="NZ_MSZX01000001.1"/>
</dbReference>
<feature type="domain" description="Calcineurin-like phosphoesterase" evidence="1">
    <location>
        <begin position="14"/>
        <end position="207"/>
    </location>
</feature>
<dbReference type="Pfam" id="PF00149">
    <property type="entry name" value="Metallophos"/>
    <property type="match status" value="1"/>
</dbReference>
<sequence>MRKQLRFRDDDTFKIVQFTDVECNNPESEDEQRMMAMMQRILATEQPDLVVYTGDVIASGGCEDIAESFRHAVSAPEQMGIPWAAVFGNHDAEAPNMSREQLHALQLTHRFCYAKPDPPNVEGVGNFVLTIQGKDHANAASLYFLDSGSYSPLEYSRVGFYDWIRRSQIQWYTEQSYRLTSENGGEPLPSLAFFHIPLPEYNDIWDFTICYGHKQDICCAPWINTGFLAAMVEMGDVMGTFVGHDHGNDYFGTMHGIRLCYGRTTRNAYLKRPFMTGARVIQLKEGQREFDTWLHLEDGSIVKDQPAHQPEGRQPVE</sequence>
<dbReference type="PIRSF" id="PIRSF030250">
    <property type="entry name" value="Ptase_At2g46880"/>
    <property type="match status" value="1"/>
</dbReference>
<evidence type="ECO:0000259" key="1">
    <source>
        <dbReference type="Pfam" id="PF00149"/>
    </source>
</evidence>
<dbReference type="STRING" id="1324314.BVG16_01500"/>
<name>A0A1T2XMT1_9BACL</name>
<evidence type="ECO:0000313" key="3">
    <source>
        <dbReference type="Proteomes" id="UP000190188"/>
    </source>
</evidence>
<protein>
    <submittedName>
        <fullName evidence="2">Metallophosphoesterase</fullName>
    </submittedName>
</protein>
<dbReference type="EMBL" id="MSZX01000001">
    <property type="protein sequence ID" value="OPA81046.1"/>
    <property type="molecule type" value="Genomic_DNA"/>
</dbReference>
<dbReference type="OrthoDB" id="9816081at2"/>
<dbReference type="SUPFAM" id="SSF56300">
    <property type="entry name" value="Metallo-dependent phosphatases"/>
    <property type="match status" value="1"/>
</dbReference>
<dbReference type="GO" id="GO:0005737">
    <property type="term" value="C:cytoplasm"/>
    <property type="evidence" value="ECO:0007669"/>
    <property type="project" value="TreeGrafter"/>
</dbReference>
<comment type="caution">
    <text evidence="2">The sequence shown here is derived from an EMBL/GenBank/DDBJ whole genome shotgun (WGS) entry which is preliminary data.</text>
</comment>
<dbReference type="InterPro" id="IPR011230">
    <property type="entry name" value="PAP14/16/28/29"/>
</dbReference>
<organism evidence="2 3">
    <name type="scientific">Paenibacillus selenitireducens</name>
    <dbReference type="NCBI Taxonomy" id="1324314"/>
    <lineage>
        <taxon>Bacteria</taxon>
        <taxon>Bacillati</taxon>
        <taxon>Bacillota</taxon>
        <taxon>Bacilli</taxon>
        <taxon>Bacillales</taxon>
        <taxon>Paenibacillaceae</taxon>
        <taxon>Paenibacillus</taxon>
    </lineage>
</organism>
<dbReference type="Gene3D" id="3.60.21.10">
    <property type="match status" value="1"/>
</dbReference>
<proteinExistence type="predicted"/>
<gene>
    <name evidence="2" type="ORF">BVG16_01500</name>
</gene>
<dbReference type="CDD" id="cd07383">
    <property type="entry name" value="MPP_Dcr2"/>
    <property type="match status" value="1"/>
</dbReference>
<dbReference type="Proteomes" id="UP000190188">
    <property type="component" value="Unassembled WGS sequence"/>
</dbReference>
<dbReference type="AlphaFoldDB" id="A0A1T2XMT1"/>
<dbReference type="InterPro" id="IPR029052">
    <property type="entry name" value="Metallo-depent_PP-like"/>
</dbReference>
<dbReference type="InterPro" id="IPR004843">
    <property type="entry name" value="Calcineurin-like_PHP"/>
</dbReference>
<keyword evidence="3" id="KW-1185">Reference proteome</keyword>
<dbReference type="PANTHER" id="PTHR32440:SF11">
    <property type="entry name" value="METALLOPHOSPHOESTERASE DOMAIN-CONTAINING PROTEIN"/>
    <property type="match status" value="1"/>
</dbReference>
<evidence type="ECO:0000313" key="2">
    <source>
        <dbReference type="EMBL" id="OPA81046.1"/>
    </source>
</evidence>
<reference evidence="2 3" key="1">
    <citation type="submission" date="2017-01" db="EMBL/GenBank/DDBJ databases">
        <title>Genome analysis of Paenibacillus selenitrireducens ES3-24.</title>
        <authorList>
            <person name="Xu D."/>
            <person name="Yao R."/>
            <person name="Zheng S."/>
        </authorList>
    </citation>
    <scope>NUCLEOTIDE SEQUENCE [LARGE SCALE GENOMIC DNA]</scope>
    <source>
        <strain evidence="2 3">ES3-24</strain>
    </source>
</reference>
<dbReference type="GO" id="GO:0016788">
    <property type="term" value="F:hydrolase activity, acting on ester bonds"/>
    <property type="evidence" value="ECO:0007669"/>
    <property type="project" value="TreeGrafter"/>
</dbReference>